<accession>A0ABW5BES5</accession>
<dbReference type="NCBIfam" id="TIGR03423">
    <property type="entry name" value="pbp2_mrdA"/>
    <property type="match status" value="1"/>
</dbReference>
<dbReference type="Gene3D" id="3.40.710.10">
    <property type="entry name" value="DD-peptidase/beta-lactamase superfamily"/>
    <property type="match status" value="1"/>
</dbReference>
<reference evidence="17" key="1">
    <citation type="journal article" date="2019" name="Int. J. Syst. Evol. Microbiol.">
        <title>The Global Catalogue of Microorganisms (GCM) 10K type strain sequencing project: providing services to taxonomists for standard genome sequencing and annotation.</title>
        <authorList>
            <consortium name="The Broad Institute Genomics Platform"/>
            <consortium name="The Broad Institute Genome Sequencing Center for Infectious Disease"/>
            <person name="Wu L."/>
            <person name="Ma J."/>
        </authorList>
    </citation>
    <scope>NUCLEOTIDE SEQUENCE [LARGE SCALE GENOMIC DNA]</scope>
    <source>
        <strain evidence="17">CGMCC 4.7192</strain>
    </source>
</reference>
<evidence type="ECO:0000256" key="3">
    <source>
        <dbReference type="ARBA" id="ARBA00022475"/>
    </source>
</evidence>
<keyword evidence="6" id="KW-0645">Protease</keyword>
<dbReference type="PANTHER" id="PTHR30627">
    <property type="entry name" value="PEPTIDOGLYCAN D,D-TRANSPEPTIDASE"/>
    <property type="match status" value="1"/>
</dbReference>
<keyword evidence="12" id="KW-0472">Membrane</keyword>
<evidence type="ECO:0000256" key="5">
    <source>
        <dbReference type="ARBA" id="ARBA00022645"/>
    </source>
</evidence>
<dbReference type="SUPFAM" id="SSF56519">
    <property type="entry name" value="Penicillin binding protein dimerisation domain"/>
    <property type="match status" value="1"/>
</dbReference>
<keyword evidence="13" id="KW-0961">Cell wall biogenesis/degradation</keyword>
<dbReference type="RefSeq" id="WP_380247194.1">
    <property type="nucleotide sequence ID" value="NZ_JBHUII010000001.1"/>
</dbReference>
<protein>
    <submittedName>
        <fullName evidence="16">Penicillin-binding protein 2</fullName>
        <ecNumber evidence="16">3.4.16.4</ecNumber>
    </submittedName>
</protein>
<evidence type="ECO:0000256" key="6">
    <source>
        <dbReference type="ARBA" id="ARBA00022670"/>
    </source>
</evidence>
<evidence type="ECO:0000256" key="4">
    <source>
        <dbReference type="ARBA" id="ARBA00022519"/>
    </source>
</evidence>
<dbReference type="InterPro" id="IPR036138">
    <property type="entry name" value="PBP_dimer_sf"/>
</dbReference>
<keyword evidence="10" id="KW-0573">Peptidoglycan synthesis</keyword>
<keyword evidence="4" id="KW-0997">Cell inner membrane</keyword>
<dbReference type="SUPFAM" id="SSF56601">
    <property type="entry name" value="beta-lactamase/transpeptidase-like"/>
    <property type="match status" value="1"/>
</dbReference>
<evidence type="ECO:0000256" key="2">
    <source>
        <dbReference type="ARBA" id="ARBA00004236"/>
    </source>
</evidence>
<organism evidence="16 17">
    <name type="scientific">Kiloniella antarctica</name>
    <dbReference type="NCBI Taxonomy" id="1550907"/>
    <lineage>
        <taxon>Bacteria</taxon>
        <taxon>Pseudomonadati</taxon>
        <taxon>Pseudomonadota</taxon>
        <taxon>Alphaproteobacteria</taxon>
        <taxon>Rhodospirillales</taxon>
        <taxon>Kiloniellaceae</taxon>
        <taxon>Kiloniella</taxon>
    </lineage>
</organism>
<dbReference type="EC" id="3.4.16.4" evidence="16"/>
<evidence type="ECO:0000256" key="7">
    <source>
        <dbReference type="ARBA" id="ARBA00022692"/>
    </source>
</evidence>
<feature type="domain" description="Penicillin-binding protein dimerisation" evidence="15">
    <location>
        <begin position="62"/>
        <end position="231"/>
    </location>
</feature>
<evidence type="ECO:0000259" key="14">
    <source>
        <dbReference type="Pfam" id="PF00905"/>
    </source>
</evidence>
<evidence type="ECO:0000313" key="17">
    <source>
        <dbReference type="Proteomes" id="UP001597294"/>
    </source>
</evidence>
<dbReference type="InterPro" id="IPR050515">
    <property type="entry name" value="Beta-lactam/transpept"/>
</dbReference>
<keyword evidence="3" id="KW-1003">Cell membrane</keyword>
<keyword evidence="17" id="KW-1185">Reference proteome</keyword>
<keyword evidence="5 16" id="KW-0121">Carboxypeptidase</keyword>
<dbReference type="InterPro" id="IPR001460">
    <property type="entry name" value="PCN-bd_Tpept"/>
</dbReference>
<keyword evidence="7" id="KW-0812">Transmembrane</keyword>
<dbReference type="Proteomes" id="UP001597294">
    <property type="component" value="Unassembled WGS sequence"/>
</dbReference>
<evidence type="ECO:0000256" key="13">
    <source>
        <dbReference type="ARBA" id="ARBA00023316"/>
    </source>
</evidence>
<comment type="caution">
    <text evidence="16">The sequence shown here is derived from an EMBL/GenBank/DDBJ whole genome shotgun (WGS) entry which is preliminary data.</text>
</comment>
<evidence type="ECO:0000256" key="9">
    <source>
        <dbReference type="ARBA" id="ARBA00022960"/>
    </source>
</evidence>
<sequence length="632" mass="69768">MPMVHDEQDRHKGFTRRVLMLTCGKAALLSALVARMYYLQVVEAEKYKTLAEDNRINLRLLPPRRGKILDRFGQELANNQQNFRVVVVREQTPDLVATLDALSKLIHLSEHDYKRILRDVKRKRAFVPVTVKDNLSWNQVSSIEVNAADLPGASIEVGETRFYPYGADFSHILGYVSSVSEKELTGDPLLELPGFRIGKSGIEKYHDNDMRGQAGTSEFEVNAYGRVIRELARNEGGSGREMILTVDAGLQTFVQQRLMSEQSAASVVIDIKNGDVLAMGSVPSYDPSAFNLGLSNKQWNSLINNPLTPLTNKAIAGTYAPGSTFKMIVALAAMKEGIGATSHTAFCPGFMKLGNARFHCWKRGGHGRVNMIEGLQHSCDVYFYDVARRIGVDKIAEMANKFGLGARVDIDLPGERSGVMPTKAWKLANIGEPWQGGETLITSIGQGFVLTTPLQLAVMVARIASGGKKVIPRITRGYREDGKAVAYGQSEFEDLGIPQEHMRMVHQGMDAVSNNPRGTAYKYRIRKEGWELAGKTGTAQVRRITMAERQAGIFKNEDLPWRRRDHGLFVAYAPVDNPRYACAVVVEHGGGSKSAAPVARDILRETQRRDPARTAAISFDTVDGVKNTSGDS</sequence>
<gene>
    <name evidence="16" type="primary">mrdA</name>
    <name evidence="16" type="ORF">ACFSKO_00345</name>
</gene>
<name>A0ABW5BES5_9PROT</name>
<dbReference type="InterPro" id="IPR005311">
    <property type="entry name" value="PBP_dimer"/>
</dbReference>
<dbReference type="InterPro" id="IPR017790">
    <property type="entry name" value="Penicillin-binding_protein_2"/>
</dbReference>
<keyword evidence="8 16" id="KW-0378">Hydrolase</keyword>
<dbReference type="InterPro" id="IPR012338">
    <property type="entry name" value="Beta-lactam/transpept-like"/>
</dbReference>
<dbReference type="Gene3D" id="3.30.1390.30">
    <property type="entry name" value="Penicillin-binding protein 2a, domain 3"/>
    <property type="match status" value="1"/>
</dbReference>
<evidence type="ECO:0000256" key="8">
    <source>
        <dbReference type="ARBA" id="ARBA00022801"/>
    </source>
</evidence>
<feature type="domain" description="Penicillin-binding protein transpeptidase" evidence="14">
    <location>
        <begin position="266"/>
        <end position="603"/>
    </location>
</feature>
<evidence type="ECO:0000256" key="12">
    <source>
        <dbReference type="ARBA" id="ARBA00023136"/>
    </source>
</evidence>
<dbReference type="Gene3D" id="3.90.1310.10">
    <property type="entry name" value="Penicillin-binding protein 2a (Domain 2)"/>
    <property type="match status" value="1"/>
</dbReference>
<dbReference type="PANTHER" id="PTHR30627:SF2">
    <property type="entry name" value="PEPTIDOGLYCAN D,D-TRANSPEPTIDASE MRDA"/>
    <property type="match status" value="1"/>
</dbReference>
<dbReference type="EMBL" id="JBHUII010000001">
    <property type="protein sequence ID" value="MFD2204039.1"/>
    <property type="molecule type" value="Genomic_DNA"/>
</dbReference>
<evidence type="ECO:0000256" key="1">
    <source>
        <dbReference type="ARBA" id="ARBA00004167"/>
    </source>
</evidence>
<comment type="subcellular location">
    <subcellularLocation>
        <location evidence="2">Cell membrane</location>
    </subcellularLocation>
    <subcellularLocation>
        <location evidence="1">Membrane</location>
        <topology evidence="1">Single-pass membrane protein</topology>
    </subcellularLocation>
</comment>
<proteinExistence type="predicted"/>
<dbReference type="GO" id="GO:0009002">
    <property type="term" value="F:serine-type D-Ala-D-Ala carboxypeptidase activity"/>
    <property type="evidence" value="ECO:0007669"/>
    <property type="project" value="UniProtKB-EC"/>
</dbReference>
<dbReference type="Pfam" id="PF03717">
    <property type="entry name" value="PBP_dimer"/>
    <property type="match status" value="1"/>
</dbReference>
<keyword evidence="9" id="KW-0133">Cell shape</keyword>
<dbReference type="Pfam" id="PF00905">
    <property type="entry name" value="Transpeptidase"/>
    <property type="match status" value="1"/>
</dbReference>
<evidence type="ECO:0000313" key="16">
    <source>
        <dbReference type="EMBL" id="MFD2204039.1"/>
    </source>
</evidence>
<keyword evidence="11" id="KW-1133">Transmembrane helix</keyword>
<evidence type="ECO:0000259" key="15">
    <source>
        <dbReference type="Pfam" id="PF03717"/>
    </source>
</evidence>
<evidence type="ECO:0000256" key="11">
    <source>
        <dbReference type="ARBA" id="ARBA00022989"/>
    </source>
</evidence>
<evidence type="ECO:0000256" key="10">
    <source>
        <dbReference type="ARBA" id="ARBA00022984"/>
    </source>
</evidence>